<dbReference type="SUPFAM" id="SSF90123">
    <property type="entry name" value="ABC transporter transmembrane region"/>
    <property type="match status" value="1"/>
</dbReference>
<feature type="transmembrane region" description="Helical" evidence="6">
    <location>
        <begin position="70"/>
        <end position="89"/>
    </location>
</feature>
<dbReference type="GO" id="GO:0005524">
    <property type="term" value="F:ATP binding"/>
    <property type="evidence" value="ECO:0007669"/>
    <property type="project" value="InterPro"/>
</dbReference>
<evidence type="ECO:0000259" key="8">
    <source>
        <dbReference type="PROSITE" id="PS50929"/>
    </source>
</evidence>
<keyword evidence="3 6" id="KW-1133">Transmembrane helix</keyword>
<dbReference type="PROSITE" id="PS50893">
    <property type="entry name" value="ABC_TRANSPORTER_2"/>
    <property type="match status" value="1"/>
</dbReference>
<evidence type="ECO:0000256" key="6">
    <source>
        <dbReference type="SAM" id="Phobius"/>
    </source>
</evidence>
<dbReference type="PANTHER" id="PTHR43394:SF1">
    <property type="entry name" value="ATP-BINDING CASSETTE SUB-FAMILY B MEMBER 10, MITOCHONDRIAL"/>
    <property type="match status" value="1"/>
</dbReference>
<dbReference type="InterPro" id="IPR027417">
    <property type="entry name" value="P-loop_NTPase"/>
</dbReference>
<dbReference type="Gene3D" id="1.20.1560.10">
    <property type="entry name" value="ABC transporter type 1, transmembrane domain"/>
    <property type="match status" value="1"/>
</dbReference>
<keyword evidence="4 6" id="KW-0472">Membrane</keyword>
<evidence type="ECO:0000256" key="1">
    <source>
        <dbReference type="ARBA" id="ARBA00004651"/>
    </source>
</evidence>
<name>A0A1C4WTG9_9ACTN</name>
<organism evidence="9 10">
    <name type="scientific">Micromonospora haikouensis</name>
    <dbReference type="NCBI Taxonomy" id="686309"/>
    <lineage>
        <taxon>Bacteria</taxon>
        <taxon>Bacillati</taxon>
        <taxon>Actinomycetota</taxon>
        <taxon>Actinomycetes</taxon>
        <taxon>Micromonosporales</taxon>
        <taxon>Micromonosporaceae</taxon>
        <taxon>Micromonospora</taxon>
    </lineage>
</organism>
<feature type="transmembrane region" description="Helical" evidence="6">
    <location>
        <begin position="249"/>
        <end position="274"/>
    </location>
</feature>
<feature type="compositionally biased region" description="Low complexity" evidence="5">
    <location>
        <begin position="433"/>
        <end position="449"/>
    </location>
</feature>
<feature type="transmembrane region" description="Helical" evidence="6">
    <location>
        <begin position="144"/>
        <end position="166"/>
    </location>
</feature>
<dbReference type="InterPro" id="IPR039421">
    <property type="entry name" value="Type_1_exporter"/>
</dbReference>
<dbReference type="GO" id="GO:0015421">
    <property type="term" value="F:ABC-type oligopeptide transporter activity"/>
    <property type="evidence" value="ECO:0007669"/>
    <property type="project" value="TreeGrafter"/>
</dbReference>
<dbReference type="SUPFAM" id="SSF52540">
    <property type="entry name" value="P-loop containing nucleoside triphosphate hydrolases"/>
    <property type="match status" value="1"/>
</dbReference>
<feature type="region of interest" description="Disordered" evidence="5">
    <location>
        <begin position="611"/>
        <end position="634"/>
    </location>
</feature>
<evidence type="ECO:0000313" key="10">
    <source>
        <dbReference type="Proteomes" id="UP000199375"/>
    </source>
</evidence>
<reference evidence="9 10" key="1">
    <citation type="submission" date="2016-06" db="EMBL/GenBank/DDBJ databases">
        <authorList>
            <person name="Kjaerup R.B."/>
            <person name="Dalgaard T.S."/>
            <person name="Juul-Madsen H.R."/>
        </authorList>
    </citation>
    <scope>NUCLEOTIDE SEQUENCE [LARGE SCALE GENOMIC DNA]</scope>
    <source>
        <strain evidence="9 10">DSM 45626</strain>
    </source>
</reference>
<feature type="transmembrane region" description="Helical" evidence="6">
    <location>
        <begin position="286"/>
        <end position="307"/>
    </location>
</feature>
<evidence type="ECO:0000256" key="4">
    <source>
        <dbReference type="ARBA" id="ARBA00023136"/>
    </source>
</evidence>
<dbReference type="InterPro" id="IPR017871">
    <property type="entry name" value="ABC_transporter-like_CS"/>
</dbReference>
<feature type="transmembrane region" description="Helical" evidence="6">
    <location>
        <begin position="172"/>
        <end position="191"/>
    </location>
</feature>
<dbReference type="GO" id="GO:0016887">
    <property type="term" value="F:ATP hydrolysis activity"/>
    <property type="evidence" value="ECO:0007669"/>
    <property type="project" value="InterPro"/>
</dbReference>
<evidence type="ECO:0000256" key="5">
    <source>
        <dbReference type="SAM" id="MobiDB-lite"/>
    </source>
</evidence>
<dbReference type="PROSITE" id="PS50929">
    <property type="entry name" value="ABC_TM1F"/>
    <property type="match status" value="1"/>
</dbReference>
<dbReference type="InterPro" id="IPR003439">
    <property type="entry name" value="ABC_transporter-like_ATP-bd"/>
</dbReference>
<dbReference type="PANTHER" id="PTHR43394">
    <property type="entry name" value="ATP-DEPENDENT PERMEASE MDL1, MITOCHONDRIAL"/>
    <property type="match status" value="1"/>
</dbReference>
<feature type="domain" description="ABC transporter" evidence="7">
    <location>
        <begin position="298"/>
        <end position="589"/>
    </location>
</feature>
<protein>
    <submittedName>
        <fullName evidence="9">ABC-type multidrug transport system, ATPase and permease component</fullName>
    </submittedName>
</protein>
<dbReference type="Gene3D" id="3.40.50.300">
    <property type="entry name" value="P-loop containing nucleotide triphosphate hydrolases"/>
    <property type="match status" value="1"/>
</dbReference>
<sequence>MPPRIPHPEPGVPDTSGPLRYIWWLIRCQPWPVLRGSVFGTAWMVGLSVRPYLVARAIDDGLRAGDGRALLWWVAAIVAAGFALAWLGIMRHRTMTFIREDASARSAEVLLRGLSSVGAVLPRRLAAGDVATVGGYDIVRTSHVLTLSGPGVGAVIAYGVVAVLLWSVDPPLAVLVLLGVPAIAVSVGPLLRRLERAESAYRQQQGELTTRADDIVAGLRVLAGVGGRHLFARRYAARSRALRGEGYRVGAVASWIDALTLTMPGLFLAAVVWLAARTAANGDITIGQLVAVYGYTAVLVVPVWFLLEGGYMLIQGRVAARRIVGLLRLTPDPAGGPVTATAPRQPAELRDPATGLVVPPGRLVGVAADDPAEAVALADRLGRYVASDVTWGGVPLAGVDLDDVRARILVADHDSHLFAGTLRELLRGRAAGGNARPAAAGDNAAGTGPARDETAGDDADIRAALHAASAQDVADALPDGLDTPIGARARTLSGGQRQRVRLARALLAEPEVLILVDPTSAVDAHTEARIAQRLRGARAGRTTIVLATSPLVLGHADTVAHLSAGRVVATGTHADLLARDPGYRALVSRTGGTADGEHGESVEGWAAEGTAVEGTAVGGRAADDEAVEAGRARR</sequence>
<dbReference type="InterPro" id="IPR011527">
    <property type="entry name" value="ABC1_TM_dom"/>
</dbReference>
<proteinExistence type="predicted"/>
<dbReference type="PROSITE" id="PS00211">
    <property type="entry name" value="ABC_TRANSPORTER_1"/>
    <property type="match status" value="1"/>
</dbReference>
<dbReference type="Pfam" id="PF00664">
    <property type="entry name" value="ABC_membrane"/>
    <property type="match status" value="1"/>
</dbReference>
<feature type="region of interest" description="Disordered" evidence="5">
    <location>
        <begin position="433"/>
        <end position="455"/>
    </location>
</feature>
<comment type="subcellular location">
    <subcellularLocation>
        <location evidence="1">Cell membrane</location>
        <topology evidence="1">Multi-pass membrane protein</topology>
    </subcellularLocation>
</comment>
<dbReference type="AlphaFoldDB" id="A0A1C4WTG9"/>
<keyword evidence="2 6" id="KW-0812">Transmembrane</keyword>
<dbReference type="InterPro" id="IPR036640">
    <property type="entry name" value="ABC1_TM_sf"/>
</dbReference>
<evidence type="ECO:0000259" key="7">
    <source>
        <dbReference type="PROSITE" id="PS50893"/>
    </source>
</evidence>
<dbReference type="GO" id="GO:0005886">
    <property type="term" value="C:plasma membrane"/>
    <property type="evidence" value="ECO:0007669"/>
    <property type="project" value="UniProtKB-SubCell"/>
</dbReference>
<dbReference type="Pfam" id="PF00005">
    <property type="entry name" value="ABC_tran"/>
    <property type="match status" value="1"/>
</dbReference>
<evidence type="ECO:0000256" key="2">
    <source>
        <dbReference type="ARBA" id="ARBA00022692"/>
    </source>
</evidence>
<dbReference type="EMBL" id="FMCW01000018">
    <property type="protein sequence ID" value="SCE99464.1"/>
    <property type="molecule type" value="Genomic_DNA"/>
</dbReference>
<evidence type="ECO:0000313" key="9">
    <source>
        <dbReference type="EMBL" id="SCE99464.1"/>
    </source>
</evidence>
<evidence type="ECO:0000256" key="3">
    <source>
        <dbReference type="ARBA" id="ARBA00022989"/>
    </source>
</evidence>
<gene>
    <name evidence="9" type="ORF">GA0070558_11850</name>
</gene>
<dbReference type="Proteomes" id="UP000199375">
    <property type="component" value="Unassembled WGS sequence"/>
</dbReference>
<accession>A0A1C4WTG9</accession>
<feature type="domain" description="ABC transmembrane type-1" evidence="8">
    <location>
        <begin position="36"/>
        <end position="315"/>
    </location>
</feature>